<dbReference type="GeneID" id="6094162"/>
<keyword evidence="3" id="KW-1185">Reference proteome</keyword>
<evidence type="ECO:0000256" key="1">
    <source>
        <dbReference type="SAM" id="Phobius"/>
    </source>
</evidence>
<proteinExistence type="predicted"/>
<feature type="transmembrane region" description="Helical" evidence="1">
    <location>
        <begin position="401"/>
        <end position="421"/>
    </location>
</feature>
<keyword evidence="1" id="KW-0812">Transmembrane</keyword>
<dbReference type="InterPro" id="IPR011047">
    <property type="entry name" value="Quinoprotein_ADH-like_sf"/>
</dbReference>
<accession>B1L5A2</accession>
<dbReference type="STRING" id="374847.Kcr_0885"/>
<dbReference type="RefSeq" id="WP_012309528.1">
    <property type="nucleotide sequence ID" value="NC_010482.1"/>
</dbReference>
<dbReference type="HOGENOM" id="CLU_644979_0_0_2"/>
<dbReference type="Proteomes" id="UP000001686">
    <property type="component" value="Chromosome"/>
</dbReference>
<dbReference type="EnsemblBacteria" id="ACB07631">
    <property type="protein sequence ID" value="ACB07631"/>
    <property type="gene ID" value="Kcr_0885"/>
</dbReference>
<dbReference type="KEGG" id="kcr:Kcr_0885"/>
<keyword evidence="1" id="KW-1133">Transmembrane helix</keyword>
<gene>
    <name evidence="2" type="ordered locus">Kcr_0885</name>
</gene>
<dbReference type="SUPFAM" id="SSF50998">
    <property type="entry name" value="Quinoprotein alcohol dehydrogenase-like"/>
    <property type="match status" value="1"/>
</dbReference>
<keyword evidence="1" id="KW-0472">Membrane</keyword>
<dbReference type="EMBL" id="CP000968">
    <property type="protein sequence ID" value="ACB07631.1"/>
    <property type="molecule type" value="Genomic_DNA"/>
</dbReference>
<sequence length="425" mass="47022">MHAKLILLLILLLPITGSQALPYLEISRLDINAKTFAFNKDLIAIQNEELLLMGKPLNMSDCKLLGGRDIFIQCGGSLLKLPELREVARCEGCSFIPYSEDRYAILKDGLTLRIDGHERKFDLRPRIAKWSKDGNFLAVVDRDEAILLSEDGISIRAGLNTQIFDVDVSGKIMCVASKDCEVFAFNERGIAWTNKLCCCCIPLKLSSSDGLFFVALQGKEIAVLNSESGRVLQRIEVPGYSIYSFDGIVASLDSNGTLHIFADLSKLRVEGKSYGILLSWDIPEWVRGELNYELNGSSGRAEVSRESFIPVGSSGSFKLKLKDLNGLEVERDVNLSGLEVKLSPDGLVEVRGEGKIGISAQGRIYNGTKASVDTGFLPFYEVTILNYGKPIATYRCYNSRFTIISSLLAILIIAIILKKFLGKWR</sequence>
<protein>
    <submittedName>
        <fullName evidence="2">Uncharacterized protein</fullName>
    </submittedName>
</protein>
<evidence type="ECO:0000313" key="3">
    <source>
        <dbReference type="Proteomes" id="UP000001686"/>
    </source>
</evidence>
<organism evidence="2 3">
    <name type="scientific">Korarchaeum cryptofilum (strain OPF8)</name>
    <dbReference type="NCBI Taxonomy" id="374847"/>
    <lineage>
        <taxon>Archaea</taxon>
        <taxon>Thermoproteota</taxon>
        <taxon>Candidatus Korarchaeia</taxon>
        <taxon>Candidatus Korarchaeales</taxon>
        <taxon>Candidatus Korarchaeaceae</taxon>
        <taxon>Candidatus Korarchaeum</taxon>
    </lineage>
</organism>
<reference evidence="2 3" key="1">
    <citation type="journal article" date="2008" name="Proc. Natl. Acad. Sci. U.S.A.">
        <title>A korarchaeal genome reveals new insights into the evolution of the Archaea.</title>
        <authorList>
            <person name="Elkins J.G."/>
            <person name="Podar M."/>
            <person name="Graham D.E."/>
            <person name="Makarova K.S."/>
            <person name="Wolf Y."/>
            <person name="Randau L."/>
            <person name="Hedlund B.P."/>
            <person name="Brochier-Armanet C."/>
            <person name="Kunin V."/>
            <person name="Anderson I."/>
            <person name="Lapidus A."/>
            <person name="Goltsman E."/>
            <person name="Barry K."/>
            <person name="Koonin E.V."/>
            <person name="Hugenholtz P."/>
            <person name="Kyrpides N."/>
            <person name="Wanner G."/>
            <person name="Richardson P."/>
            <person name="Keller M."/>
            <person name="Stetter K.O."/>
        </authorList>
    </citation>
    <scope>NUCLEOTIDE SEQUENCE [LARGE SCALE GENOMIC DNA]</scope>
    <source>
        <strain evidence="3">OPF8</strain>
    </source>
</reference>
<dbReference type="InParanoid" id="B1L5A2"/>
<evidence type="ECO:0000313" key="2">
    <source>
        <dbReference type="EMBL" id="ACB07631.1"/>
    </source>
</evidence>
<dbReference type="AlphaFoldDB" id="B1L5A2"/>
<name>B1L5A2_KORCO</name>